<evidence type="ECO:0000313" key="15">
    <source>
        <dbReference type="Proteomes" id="UP000452235"/>
    </source>
</evidence>
<dbReference type="InterPro" id="IPR001789">
    <property type="entry name" value="Sig_transdc_resp-reg_receiver"/>
</dbReference>
<dbReference type="AlphaFoldDB" id="A0A5M3YYC0"/>
<keyword evidence="6" id="KW-0175">Coiled coil</keyword>
<dbReference type="Proteomes" id="UP000452235">
    <property type="component" value="Unassembled WGS sequence"/>
</dbReference>
<feature type="compositionally biased region" description="Polar residues" evidence="13">
    <location>
        <begin position="521"/>
        <end position="541"/>
    </location>
</feature>
<feature type="region of interest" description="Disordered" evidence="13">
    <location>
        <begin position="596"/>
        <end position="629"/>
    </location>
</feature>
<dbReference type="Pfam" id="PF00072">
    <property type="entry name" value="Response_reg"/>
    <property type="match status" value="1"/>
</dbReference>
<dbReference type="VEuPathDB" id="FungiDB:ATEG_03268"/>
<dbReference type="PANTHER" id="PTHR45339:SF1">
    <property type="entry name" value="HYBRID SIGNAL TRANSDUCTION HISTIDINE KINASE J"/>
    <property type="match status" value="1"/>
</dbReference>
<dbReference type="PROSITE" id="PS50110">
    <property type="entry name" value="RESPONSE_REGULATORY"/>
    <property type="match status" value="1"/>
</dbReference>
<feature type="compositionally biased region" description="Polar residues" evidence="13">
    <location>
        <begin position="491"/>
        <end position="514"/>
    </location>
</feature>
<evidence type="ECO:0000256" key="10">
    <source>
        <dbReference type="ARBA" id="ARBA00057149"/>
    </source>
</evidence>
<evidence type="ECO:0000256" key="9">
    <source>
        <dbReference type="ARBA" id="ARBA00023242"/>
    </source>
</evidence>
<comment type="similarity">
    <text evidence="11">Belongs to the SKN7 family.</text>
</comment>
<dbReference type="PROSITE" id="PS00434">
    <property type="entry name" value="HSF_DOMAIN"/>
    <property type="match status" value="1"/>
</dbReference>
<keyword evidence="9 12" id="KW-0539">Nucleus</keyword>
<protein>
    <recommendedName>
        <fullName evidence="12">Transcription factor</fullName>
    </recommendedName>
</protein>
<dbReference type="InterPro" id="IPR036390">
    <property type="entry name" value="WH_DNA-bd_sf"/>
</dbReference>
<dbReference type="GO" id="GO:0006357">
    <property type="term" value="P:regulation of transcription by RNA polymerase II"/>
    <property type="evidence" value="ECO:0007669"/>
    <property type="project" value="UniProtKB-UniRule"/>
</dbReference>
<evidence type="ECO:0000256" key="3">
    <source>
        <dbReference type="ARBA" id="ARBA00022553"/>
    </source>
</evidence>
<dbReference type="PANTHER" id="PTHR45339">
    <property type="entry name" value="HYBRID SIGNAL TRANSDUCTION HISTIDINE KINASE J"/>
    <property type="match status" value="1"/>
</dbReference>
<name>A0A5M3YYC0_ASPTE</name>
<accession>A0A5M3YYC0</accession>
<evidence type="ECO:0000256" key="13">
    <source>
        <dbReference type="SAM" id="MobiDB-lite"/>
    </source>
</evidence>
<dbReference type="SMART" id="SM00448">
    <property type="entry name" value="REC"/>
    <property type="match status" value="1"/>
</dbReference>
<sequence length="629" mass="69477">MDGGQTTTNTAPSGNSSDFVRKLYKMLEDPSYSEIVRWGDEGDSFVVLECEKFTKTILPKHFKHSNFASFVRQLNKYDFHKVRQNNEENGQSPYGQNAWEFKHPEFRANSKESLDNIRRKAPAPRKQAQNNDDSVPTQQIDLLNQQVLAQQQQIQQLHDRFAQMTVDHQIMLQEVMRVQKTVLNHENVIHQVMNYLLSVDARQRRDSKSTAPFPAQGQGGSTLSPSQVASMDDEPSSPLQHASKLLNDMNAEIQFNLTSLDTLGEGPKTAPVVSTPAPMDAAARNGMVRPPTAAGAPPNPALVYPKVNGEIEPVVYPVGATNGIDPMYPDHVNNVPYPMPPKQEVDDTRRQFPDNRKKSANVDPGWMRSPHILLVEDDATCRQIGGKFLYSFSCVIDTAFDGLEAVNKIQDGSKYDLILMDIIMPNLDGVSACHLIRQFDRTPIIAMTSNIRSDDIQLYFQHGMDDVLPKPFTRKSLLDMLEKHLVHLKTSSQSIDASQPPTAVTMAAQSSAAQSVKEDSSPGQSPATSMNNWQSPGQFQGMSAVPANLQQVPTQYVPATPAAVAAYAVDQNGVQYSTAAPVAMAAAARPQMRRQISEMSSAAENPNMAKRPRVYAQPMVNPVQAARTG</sequence>
<feature type="region of interest" description="Disordered" evidence="13">
    <location>
        <begin position="206"/>
        <end position="241"/>
    </location>
</feature>
<keyword evidence="15" id="KW-1185">Reference proteome</keyword>
<dbReference type="Pfam" id="PF00447">
    <property type="entry name" value="HSF_DNA-bind"/>
    <property type="match status" value="1"/>
</dbReference>
<evidence type="ECO:0000256" key="12">
    <source>
        <dbReference type="PIRNR" id="PIRNR002595"/>
    </source>
</evidence>
<dbReference type="InterPro" id="IPR036388">
    <property type="entry name" value="WH-like_DNA-bd_sf"/>
</dbReference>
<evidence type="ECO:0000256" key="4">
    <source>
        <dbReference type="ARBA" id="ARBA00023012"/>
    </source>
</evidence>
<proteinExistence type="inferred from homology"/>
<comment type="function">
    <text evidence="10">Transcription factor that is part of a SLN1-YPD1-SKN7 two-component regulatory system, which controls gene expression in response to changes in the osmolarity of the extracellular environment. Under low osmotic conditions, phosphorylated and activated by the phosphorelay intermediate protein YPD1. Also activated in response to oxidative stress, independent on the two-component regulatory system. Regulates heat shock genes in response to oxidative stress and genes involved in cell wall integrity in response to osmotic changes.</text>
</comment>
<gene>
    <name evidence="14" type="ORF">ATEIFO6365_0006049900</name>
</gene>
<reference evidence="14 15" key="1">
    <citation type="submission" date="2020-01" db="EMBL/GenBank/DDBJ databases">
        <title>Aspergillus terreus IFO 6365 whole genome shotgun sequence.</title>
        <authorList>
            <person name="Kanamasa S."/>
            <person name="Takahashi H."/>
        </authorList>
    </citation>
    <scope>NUCLEOTIDE SEQUENCE [LARGE SCALE GENOMIC DNA]</scope>
    <source>
        <strain evidence="14 15">IFO 6365</strain>
    </source>
</reference>
<dbReference type="PRINTS" id="PR00056">
    <property type="entry name" value="HSFDOMAIN"/>
</dbReference>
<dbReference type="FunFam" id="1.10.10.10:FF:000380">
    <property type="entry name" value="Transcription factor SKN7"/>
    <property type="match status" value="1"/>
</dbReference>
<comment type="subcellular location">
    <subcellularLocation>
        <location evidence="1 12">Nucleus</location>
    </subcellularLocation>
</comment>
<evidence type="ECO:0000313" key="14">
    <source>
        <dbReference type="EMBL" id="GFF17162.1"/>
    </source>
</evidence>
<evidence type="ECO:0000256" key="8">
    <source>
        <dbReference type="ARBA" id="ARBA00023163"/>
    </source>
</evidence>
<keyword evidence="8 12" id="KW-0804">Transcription</keyword>
<dbReference type="GO" id="GO:0005634">
    <property type="term" value="C:nucleus"/>
    <property type="evidence" value="ECO:0007669"/>
    <property type="project" value="UniProtKB-SubCell"/>
</dbReference>
<evidence type="ECO:0000256" key="7">
    <source>
        <dbReference type="ARBA" id="ARBA00023125"/>
    </source>
</evidence>
<organism evidence="14 15">
    <name type="scientific">Aspergillus terreus</name>
    <dbReference type="NCBI Taxonomy" id="33178"/>
    <lineage>
        <taxon>Eukaryota</taxon>
        <taxon>Fungi</taxon>
        <taxon>Dikarya</taxon>
        <taxon>Ascomycota</taxon>
        <taxon>Pezizomycotina</taxon>
        <taxon>Eurotiomycetes</taxon>
        <taxon>Eurotiomycetidae</taxon>
        <taxon>Eurotiales</taxon>
        <taxon>Aspergillaceae</taxon>
        <taxon>Aspergillus</taxon>
        <taxon>Aspergillus subgen. Circumdati</taxon>
    </lineage>
</organism>
<dbReference type="GO" id="GO:0043565">
    <property type="term" value="F:sequence-specific DNA binding"/>
    <property type="evidence" value="ECO:0007669"/>
    <property type="project" value="InterPro"/>
</dbReference>
<keyword evidence="3" id="KW-0597">Phosphoprotein</keyword>
<comment type="caution">
    <text evidence="14">The sequence shown here is derived from an EMBL/GenBank/DDBJ whole genome shotgun (WGS) entry which is preliminary data.</text>
</comment>
<dbReference type="Gene3D" id="1.10.10.10">
    <property type="entry name" value="Winged helix-like DNA-binding domain superfamily/Winged helix DNA-binding domain"/>
    <property type="match status" value="1"/>
</dbReference>
<comment type="subunit">
    <text evidence="2">Homotrimer.</text>
</comment>
<dbReference type="SUPFAM" id="SSF46785">
    <property type="entry name" value="Winged helix' DNA-binding domain"/>
    <property type="match status" value="1"/>
</dbReference>
<evidence type="ECO:0000256" key="11">
    <source>
        <dbReference type="ARBA" id="ARBA00061465"/>
    </source>
</evidence>
<dbReference type="Gene3D" id="3.40.50.2300">
    <property type="match status" value="1"/>
</dbReference>
<keyword evidence="4" id="KW-0902">Two-component regulatory system</keyword>
<dbReference type="SMART" id="SM00415">
    <property type="entry name" value="HSF"/>
    <property type="match status" value="1"/>
</dbReference>
<dbReference type="SUPFAM" id="SSF52172">
    <property type="entry name" value="CheY-like"/>
    <property type="match status" value="1"/>
</dbReference>
<dbReference type="FunFam" id="3.40.50.2300:FF:000212">
    <property type="entry name" value="Stress response regulator/HFS transcription factor"/>
    <property type="match status" value="1"/>
</dbReference>
<dbReference type="InterPro" id="IPR000232">
    <property type="entry name" value="HSF_DNA-bd"/>
</dbReference>
<feature type="region of interest" description="Disordered" evidence="13">
    <location>
        <begin position="491"/>
        <end position="541"/>
    </location>
</feature>
<evidence type="ECO:0000256" key="5">
    <source>
        <dbReference type="ARBA" id="ARBA00023015"/>
    </source>
</evidence>
<dbReference type="CDD" id="cd17546">
    <property type="entry name" value="REC_hyHK_CKI1_RcsC-like"/>
    <property type="match status" value="1"/>
</dbReference>
<evidence type="ECO:0000256" key="2">
    <source>
        <dbReference type="ARBA" id="ARBA00011233"/>
    </source>
</evidence>
<dbReference type="GO" id="GO:0000156">
    <property type="term" value="F:phosphorelay response regulator activity"/>
    <property type="evidence" value="ECO:0007669"/>
    <property type="project" value="InterPro"/>
</dbReference>
<dbReference type="GO" id="GO:0003700">
    <property type="term" value="F:DNA-binding transcription factor activity"/>
    <property type="evidence" value="ECO:0007669"/>
    <property type="project" value="UniProtKB-UniRule"/>
</dbReference>
<evidence type="ECO:0000256" key="6">
    <source>
        <dbReference type="ARBA" id="ARBA00023054"/>
    </source>
</evidence>
<dbReference type="InterPro" id="IPR014402">
    <property type="entry name" value="Sig_transdc_resp-reg_Skn7"/>
</dbReference>
<keyword evidence="7 12" id="KW-0238">DNA-binding</keyword>
<dbReference type="PIRSF" id="PIRSF002595">
    <property type="entry name" value="RR_SKN7"/>
    <property type="match status" value="1"/>
</dbReference>
<dbReference type="OrthoDB" id="424572at2759"/>
<dbReference type="InterPro" id="IPR011006">
    <property type="entry name" value="CheY-like_superfamily"/>
</dbReference>
<evidence type="ECO:0000256" key="1">
    <source>
        <dbReference type="ARBA" id="ARBA00004123"/>
    </source>
</evidence>
<keyword evidence="5 12" id="KW-0805">Transcription regulation</keyword>
<dbReference type="EMBL" id="BLJY01000006">
    <property type="protein sequence ID" value="GFF17162.1"/>
    <property type="molecule type" value="Genomic_DNA"/>
</dbReference>